<accession>A0A3A1R753</accession>
<dbReference type="RefSeq" id="WP_119544912.1">
    <property type="nucleotide sequence ID" value="NZ_QXIR01000001.1"/>
</dbReference>
<evidence type="ECO:0000313" key="2">
    <source>
        <dbReference type="Proteomes" id="UP000265801"/>
    </source>
</evidence>
<reference evidence="1 2" key="1">
    <citation type="submission" date="2018-09" db="EMBL/GenBank/DDBJ databases">
        <title>Bacillus saliacetes sp. nov., isolated from Thai shrimp paste (Ka-pi).</title>
        <authorList>
            <person name="Daroonpunt R."/>
            <person name="Tanasupawat S."/>
            <person name="Yiamsombut S."/>
        </authorList>
    </citation>
    <scope>NUCLEOTIDE SEQUENCE [LARGE SCALE GENOMIC DNA]</scope>
    <source>
        <strain evidence="1 2">SKP7-4</strain>
    </source>
</reference>
<proteinExistence type="predicted"/>
<dbReference type="Proteomes" id="UP000265801">
    <property type="component" value="Unassembled WGS sequence"/>
</dbReference>
<dbReference type="EMBL" id="QXIR01000001">
    <property type="protein sequence ID" value="RIW38922.1"/>
    <property type="molecule type" value="Genomic_DNA"/>
</dbReference>
<dbReference type="AlphaFoldDB" id="A0A3A1R753"/>
<name>A0A3A1R753_9BACI</name>
<sequence>MIIKPRTVTVELLQLEALYERLPETHPAKELVGDELGRKLAGYKGKLSLNYPLSFISPD</sequence>
<comment type="caution">
    <text evidence="1">The sequence shown here is derived from an EMBL/GenBank/DDBJ whole genome shotgun (WGS) entry which is preliminary data.</text>
</comment>
<dbReference type="OrthoDB" id="2942169at2"/>
<keyword evidence="2" id="KW-1185">Reference proteome</keyword>
<organism evidence="1 2">
    <name type="scientific">Bacillus salacetis</name>
    <dbReference type="NCBI Taxonomy" id="2315464"/>
    <lineage>
        <taxon>Bacteria</taxon>
        <taxon>Bacillati</taxon>
        <taxon>Bacillota</taxon>
        <taxon>Bacilli</taxon>
        <taxon>Bacillales</taxon>
        <taxon>Bacillaceae</taxon>
        <taxon>Bacillus</taxon>
    </lineage>
</organism>
<evidence type="ECO:0000313" key="1">
    <source>
        <dbReference type="EMBL" id="RIW38922.1"/>
    </source>
</evidence>
<gene>
    <name evidence="1" type="ORF">D3H55_00795</name>
</gene>
<protein>
    <submittedName>
        <fullName evidence="1">Uncharacterized protein</fullName>
    </submittedName>
</protein>